<dbReference type="Proteomes" id="UP001274830">
    <property type="component" value="Unassembled WGS sequence"/>
</dbReference>
<evidence type="ECO:0000256" key="1">
    <source>
        <dbReference type="ARBA" id="ARBA00023054"/>
    </source>
</evidence>
<dbReference type="PANTHER" id="PTHR15885">
    <property type="entry name" value="COILED-COIL DOMAIN-CONTAINING PROTEIN 174"/>
    <property type="match status" value="1"/>
</dbReference>
<dbReference type="GO" id="GO:0005634">
    <property type="term" value="C:nucleus"/>
    <property type="evidence" value="ECO:0007669"/>
    <property type="project" value="TreeGrafter"/>
</dbReference>
<name>A0AAE1C5W1_9PEZI</name>
<dbReference type="EMBL" id="JAUTXT010000002">
    <property type="protein sequence ID" value="KAK3679282.1"/>
    <property type="molecule type" value="Genomic_DNA"/>
</dbReference>
<comment type="caution">
    <text evidence="3">The sequence shown here is derived from an EMBL/GenBank/DDBJ whole genome shotgun (WGS) entry which is preliminary data.</text>
</comment>
<evidence type="ECO:0000313" key="4">
    <source>
        <dbReference type="Proteomes" id="UP001274830"/>
    </source>
</evidence>
<dbReference type="AlphaFoldDB" id="A0AAE1C5W1"/>
<reference evidence="3" key="1">
    <citation type="submission" date="2023-07" db="EMBL/GenBank/DDBJ databases">
        <title>Black Yeasts Isolated from many extreme environments.</title>
        <authorList>
            <person name="Coleine C."/>
            <person name="Stajich J.E."/>
            <person name="Selbmann L."/>
        </authorList>
    </citation>
    <scope>NUCLEOTIDE SEQUENCE</scope>
    <source>
        <strain evidence="3">CCFEE 5485</strain>
    </source>
</reference>
<organism evidence="3 4">
    <name type="scientific">Recurvomyces mirabilis</name>
    <dbReference type="NCBI Taxonomy" id="574656"/>
    <lineage>
        <taxon>Eukaryota</taxon>
        <taxon>Fungi</taxon>
        <taxon>Dikarya</taxon>
        <taxon>Ascomycota</taxon>
        <taxon>Pezizomycotina</taxon>
        <taxon>Dothideomycetes</taxon>
        <taxon>Dothideomycetidae</taxon>
        <taxon>Mycosphaerellales</taxon>
        <taxon>Teratosphaeriaceae</taxon>
        <taxon>Recurvomyces</taxon>
    </lineage>
</organism>
<feature type="compositionally biased region" description="Basic and acidic residues" evidence="2">
    <location>
        <begin position="243"/>
        <end position="268"/>
    </location>
</feature>
<dbReference type="PANTHER" id="PTHR15885:SF1">
    <property type="entry name" value="COILED-COIL DOMAIN-CONTAINING PROTEIN 174"/>
    <property type="match status" value="1"/>
</dbReference>
<feature type="region of interest" description="Disordered" evidence="2">
    <location>
        <begin position="108"/>
        <end position="134"/>
    </location>
</feature>
<evidence type="ECO:0000313" key="3">
    <source>
        <dbReference type="EMBL" id="KAK3679282.1"/>
    </source>
</evidence>
<feature type="region of interest" description="Disordered" evidence="2">
    <location>
        <begin position="236"/>
        <end position="272"/>
    </location>
</feature>
<feature type="region of interest" description="Disordered" evidence="2">
    <location>
        <begin position="210"/>
        <end position="229"/>
    </location>
</feature>
<keyword evidence="4" id="KW-1185">Reference proteome</keyword>
<keyword evidence="1" id="KW-0175">Coiled coil</keyword>
<proteinExistence type="predicted"/>
<evidence type="ECO:0000256" key="2">
    <source>
        <dbReference type="SAM" id="MobiDB-lite"/>
    </source>
</evidence>
<dbReference type="Pfam" id="PF13300">
    <property type="entry name" value="DUF4078"/>
    <property type="match status" value="1"/>
</dbReference>
<feature type="region of interest" description="Disordered" evidence="2">
    <location>
        <begin position="305"/>
        <end position="331"/>
    </location>
</feature>
<protein>
    <submittedName>
        <fullName evidence="3">Uncharacterized protein</fullName>
    </submittedName>
</protein>
<feature type="compositionally biased region" description="Acidic residues" evidence="2">
    <location>
        <begin position="116"/>
        <end position="134"/>
    </location>
</feature>
<dbReference type="InterPro" id="IPR025066">
    <property type="entry name" value="CCDC174-like"/>
</dbReference>
<accession>A0AAE1C5W1</accession>
<feature type="compositionally biased region" description="Acidic residues" evidence="2">
    <location>
        <begin position="312"/>
        <end position="327"/>
    </location>
</feature>
<sequence>MSGSKDPSLYGMSKSPAGTTTKSGPRSRAKKEDIFSTHNRNTAKRAKCDLDPDAGGAFEQKHTTNGEVLESGVWQRSKRKMEEKAMLYAAMKRGDVEDADERYAVDFDRKWAENRDGDEEIEEDDDDDDDGDGEMVEYVDELGRNRTGTAAEAALAERMKRAEALGKEADDHSTARPSAPSNIIYGDTIQHQAFDPDEPIAAKMEALARKRDTSLTPPPETHFDANWEIRTKGTGFFQFSDDAGERKRQMENLERERAETERRREERTKKVHERKKVLEARRLEIQKQRGKRKAEEFLEELGVELGGRGMEQEDEVRDEFVEDEGSEEMMRRIDKAVEDEREDG</sequence>
<gene>
    <name evidence="3" type="ORF">LTR78_000843</name>
</gene>
<feature type="region of interest" description="Disordered" evidence="2">
    <location>
        <begin position="1"/>
        <end position="66"/>
    </location>
</feature>